<dbReference type="Gene3D" id="1.10.150.650">
    <property type="match status" value="1"/>
</dbReference>
<keyword evidence="4" id="KW-1185">Reference proteome</keyword>
<organism evidence="3 4">
    <name type="scientific">Bombiscardovia nodaiensis</name>
    <dbReference type="NCBI Taxonomy" id="2932181"/>
    <lineage>
        <taxon>Bacteria</taxon>
        <taxon>Bacillati</taxon>
        <taxon>Actinomycetota</taxon>
        <taxon>Actinomycetes</taxon>
        <taxon>Bifidobacteriales</taxon>
        <taxon>Bifidobacteriaceae</taxon>
        <taxon>Bombiscardovia</taxon>
    </lineage>
</organism>
<accession>A0ABN6SFS7</accession>
<proteinExistence type="predicted"/>
<protein>
    <submittedName>
        <fullName evidence="3">Phosphatase</fullName>
    </submittedName>
</protein>
<name>A0ABN6SFS7_9BIFI</name>
<dbReference type="Pfam" id="PF02811">
    <property type="entry name" value="PHP"/>
    <property type="match status" value="1"/>
</dbReference>
<dbReference type="InterPro" id="IPR052018">
    <property type="entry name" value="PHP_domain"/>
</dbReference>
<dbReference type="CDD" id="cd07438">
    <property type="entry name" value="PHP_HisPPase_AMP"/>
    <property type="match status" value="1"/>
</dbReference>
<dbReference type="SMART" id="SM00481">
    <property type="entry name" value="POLIIIAc"/>
    <property type="match status" value="1"/>
</dbReference>
<dbReference type="InterPro" id="IPR004013">
    <property type="entry name" value="PHP_dom"/>
</dbReference>
<evidence type="ECO:0000313" key="4">
    <source>
        <dbReference type="Proteomes" id="UP001321766"/>
    </source>
</evidence>
<feature type="domain" description="Polymerase/histidinol phosphatase N-terminal" evidence="2">
    <location>
        <begin position="28"/>
        <end position="93"/>
    </location>
</feature>
<dbReference type="SUPFAM" id="SSF89550">
    <property type="entry name" value="PHP domain-like"/>
    <property type="match status" value="1"/>
</dbReference>
<dbReference type="EMBL" id="AP026798">
    <property type="protein sequence ID" value="BDR53330.1"/>
    <property type="molecule type" value="Genomic_DNA"/>
</dbReference>
<gene>
    <name evidence="3" type="ORF">KIM372_12370</name>
</gene>
<sequence>MTHTLSEQGAHWPSAGVTLPGQGESRGWDLHCHTVFSDGTRTPEEMVAQAQQLGLAGVAITDHDTAQGWQEAGQASREYGLPVLMGTEITADDDGVSVHLLGYRYDPENAALAELFRVTRQARLSRARRMVERISQDYPISWDDVLAQVKEGSRTTVGRPHIADALVAAGVYQTRSQAFQGVCSSRSKYYIPTPSPTAAQVVQAVKTAGGVAVVAHPGAVNRNVRLLSDSQIGRLAQLGLDGLEVWHRDNPPEQRERLLALAVRLRLLVTGGSDWHGKGKPNQMGEHTTAQTTVDEIIARSASSEPAQGAIE</sequence>
<evidence type="ECO:0000256" key="1">
    <source>
        <dbReference type="SAM" id="MobiDB-lite"/>
    </source>
</evidence>
<dbReference type="InterPro" id="IPR003141">
    <property type="entry name" value="Pol/His_phosphatase_N"/>
</dbReference>
<feature type="region of interest" description="Disordered" evidence="1">
    <location>
        <begin position="1"/>
        <end position="20"/>
    </location>
</feature>
<evidence type="ECO:0000259" key="2">
    <source>
        <dbReference type="SMART" id="SM00481"/>
    </source>
</evidence>
<reference evidence="3 4" key="1">
    <citation type="journal article" date="2023" name="Microbiol. Spectr.">
        <title>Symbiosis of Carpenter Bees with Uncharacterized Lactic Acid Bacteria Showing NAD Auxotrophy.</title>
        <authorList>
            <person name="Kawasaki S."/>
            <person name="Ozawa K."/>
            <person name="Mori T."/>
            <person name="Yamamoto A."/>
            <person name="Ito M."/>
            <person name="Ohkuma M."/>
            <person name="Sakamoto M."/>
            <person name="Matsutani M."/>
        </authorList>
    </citation>
    <scope>NUCLEOTIDE SEQUENCE [LARGE SCALE GENOMIC DNA]</scope>
    <source>
        <strain evidence="3 4">Kim37-2</strain>
    </source>
</reference>
<dbReference type="Gene3D" id="3.20.20.140">
    <property type="entry name" value="Metal-dependent hydrolases"/>
    <property type="match status" value="1"/>
</dbReference>
<dbReference type="InterPro" id="IPR016195">
    <property type="entry name" value="Pol/histidinol_Pase-like"/>
</dbReference>
<evidence type="ECO:0000313" key="3">
    <source>
        <dbReference type="EMBL" id="BDR53330.1"/>
    </source>
</evidence>
<dbReference type="PANTHER" id="PTHR42924:SF3">
    <property type="entry name" value="POLYMERASE_HISTIDINOL PHOSPHATASE N-TERMINAL DOMAIN-CONTAINING PROTEIN"/>
    <property type="match status" value="1"/>
</dbReference>
<dbReference type="Proteomes" id="UP001321766">
    <property type="component" value="Chromosome"/>
</dbReference>
<dbReference type="PANTHER" id="PTHR42924">
    <property type="entry name" value="EXONUCLEASE"/>
    <property type="match status" value="1"/>
</dbReference>